<dbReference type="STRING" id="1492738.FEM21_22090"/>
<dbReference type="Pfam" id="PF20041">
    <property type="entry name" value="DUF6443"/>
    <property type="match status" value="1"/>
</dbReference>
<dbReference type="NCBIfam" id="TIGR03696">
    <property type="entry name" value="Rhs_assc_core"/>
    <property type="match status" value="1"/>
</dbReference>
<sequence>MIKKILLFLVLLPIFIFGNPKNRNNPVKSSFITVNPLQQYPNYYQTVEARYLSGTNDWTYDGANGTISIDNNYLYVNFDPSWSYHQSVATGTIATLNIYPAIEHIELGPIYSGGWETGYYAKIENNDLIIYAVNPGSSPYFKSLYFGIGIDLNCAVNWYKDSDSDGYGDPNSIPIFDCYQPQYNYVANNIDCDDTNSAIGTQKWYLDSDYDGYGSTTYIESCTNPTLNNENYVLNNIDCDDSNHLIGQPYSWYLDVDNDGFGAGNVLIQCSDPSTLNVKYVTNNLDQCPTIAGTAVNNGCPVAISQYNYNHVITPKIPLTIVEFEAENYIPNSDVLEDVEYIDGFNKTLQTLSKRSNPDQKDQVTFHEYDEFGRETKQYFSFFANQDNLNYVNDAKNIQKTYYQNKFNDFTPFIETRYDGSPLNRAIEVSKGGDVWKIMSFNSGKTEKYEYSTNTSNEIRKYEIDAFEKIINNGFYTPGSLLKNIAKNENWISSDQDLNTVQIFTDKSGKKIAEISFIEKDATTEKLITQYIYNKKGLLSYIITPKAFNLFDISYIQNDTTSTAIVNPGSFLELKASNSITLSPGFNAKMGSVFSTHIENGLQNVLDILCYQYKYDEYNRKIEQKTPGKGWEYNVFDQLDRPILTQDEALKSQGIWLFTKYDASERVVYTGKYSSTLSRADLQAQVDAYINNNVSNLNNIEQRSTSIFLGGTTFEYSNSAFPNTNISEIQSITYYDDYNFIDVDKPITPTSINGQSVTNNTRGLITANLRKTIGDNTWTKTYTYYDEDARPIYSFEKNVLGGYTKIESTFDFRNKLISTVTRHKKDNNQTNDLVINDRYEYDYAERVTGIFQKVNDQNEETIVKNIYDEIGNLKQKKVGGLTTASTPLQLVTYTNNIRGWLTKINDPNDMGTSLFGLEIKYNNPTSTATPLFTGNISQVQWKTAIPGSGLKTYNYSFDKLNRLKQATFNDLNNSSNTNSFFEKINYDTNGNITSLDRSGDVLAQPGTLTMDKLTYNYEGNQVVKINETGDTHIGYSSYLTAGSNENTYEYDVNGNLIKDRNKGIDIIKYNSLNLVEEVSFTNGKKIKFKYDASGVKLSKEYIDGSNTTITNYLGGFQYLNGVLQFYPTDEGYAVNSNNTFKYVYLYSDQQGNNRLSYSDIDGSGTISTAEIQSVTDYYAYGMTHSGEISNSLASTYLYKLQGKEYNAEQNLNLYDFGSRMYDPAIGRWMTPDPQNQFSSPYLALGNNPVFLTDPDGEWIHLLVGGGVGLIFNVATNWNNIDNIGDFAYYALSGAGSGVYTAATGDFVGGSVMLGIGNNVYGQVKTNGYSFDDFDIGQTIQAGAVSGISAYMGGAIGDKLTGVYGNLFSKVGSNRLIQQYLTQTAASSTTGFTLGTGFSLLQGNTMEQSISQGINSAKSAFVSSQINFAVQTSKSYYENKQVQKQTAAQIEQTQLQKEFFELEAKYNQAALNKMPKEAALGGMSIADDAFVHVTTPAGAQNILSKGLNPEISGFVTKWEYVKNVSNPSEFNTKLYSQKLWPDTKGKFDKGYNILHINAKPIFFSPRTNWVNGVPQYKFNTIVPPSQITLIK</sequence>
<dbReference type="Gene3D" id="2.180.10.10">
    <property type="entry name" value="RHS repeat-associated core"/>
    <property type="match status" value="1"/>
</dbReference>
<accession>A0A066WVK0</accession>
<name>A0A066WVK0_9FLAO</name>
<proteinExistence type="predicted"/>
<dbReference type="InterPro" id="IPR055015">
    <property type="entry name" value="GCX_COOH"/>
</dbReference>
<keyword evidence="3" id="KW-1185">Reference proteome</keyword>
<evidence type="ECO:0000313" key="2">
    <source>
        <dbReference type="EMBL" id="KDN54695.1"/>
    </source>
</evidence>
<dbReference type="PANTHER" id="PTHR32305">
    <property type="match status" value="1"/>
</dbReference>
<dbReference type="InterPro" id="IPR050708">
    <property type="entry name" value="T6SS_VgrG/RHS"/>
</dbReference>
<dbReference type="InterPro" id="IPR018247">
    <property type="entry name" value="EF_Hand_1_Ca_BS"/>
</dbReference>
<dbReference type="NCBIfam" id="NF045639">
    <property type="entry name" value="GCX_COOH"/>
    <property type="match status" value="1"/>
</dbReference>
<gene>
    <name evidence="2" type="ORF">FEM21_22090</name>
</gene>
<dbReference type="EMBL" id="JNCA01000020">
    <property type="protein sequence ID" value="KDN54695.1"/>
    <property type="molecule type" value="Genomic_DNA"/>
</dbReference>
<dbReference type="InterPro" id="IPR022385">
    <property type="entry name" value="Rhs_assc_core"/>
</dbReference>
<protein>
    <recommendedName>
        <fullName evidence="1">DUF6443 domain-containing protein</fullName>
    </recommendedName>
</protein>
<feature type="domain" description="DUF6443" evidence="1">
    <location>
        <begin position="329"/>
        <end position="448"/>
    </location>
</feature>
<dbReference type="OrthoDB" id="2972467at2"/>
<organism evidence="2 3">
    <name type="scientific">Flavobacterium seoulense</name>
    <dbReference type="NCBI Taxonomy" id="1492738"/>
    <lineage>
        <taxon>Bacteria</taxon>
        <taxon>Pseudomonadati</taxon>
        <taxon>Bacteroidota</taxon>
        <taxon>Flavobacteriia</taxon>
        <taxon>Flavobacteriales</taxon>
        <taxon>Flavobacteriaceae</taxon>
        <taxon>Flavobacterium</taxon>
    </lineage>
</organism>
<dbReference type="PROSITE" id="PS00018">
    <property type="entry name" value="EF_HAND_1"/>
    <property type="match status" value="1"/>
</dbReference>
<dbReference type="eggNOG" id="COG3209">
    <property type="taxonomic scope" value="Bacteria"/>
</dbReference>
<dbReference type="PATRIC" id="fig|1492738.3.peg.2197"/>
<evidence type="ECO:0000313" key="3">
    <source>
        <dbReference type="Proteomes" id="UP000027064"/>
    </source>
</evidence>
<dbReference type="PANTHER" id="PTHR32305:SF15">
    <property type="entry name" value="PROTEIN RHSA-RELATED"/>
    <property type="match status" value="1"/>
</dbReference>
<comment type="caution">
    <text evidence="2">The sequence shown here is derived from an EMBL/GenBank/DDBJ whole genome shotgun (WGS) entry which is preliminary data.</text>
</comment>
<evidence type="ECO:0000259" key="1">
    <source>
        <dbReference type="Pfam" id="PF20041"/>
    </source>
</evidence>
<dbReference type="RefSeq" id="WP_035660375.1">
    <property type="nucleotide sequence ID" value="NZ_JNCA01000020.1"/>
</dbReference>
<dbReference type="Proteomes" id="UP000027064">
    <property type="component" value="Unassembled WGS sequence"/>
</dbReference>
<dbReference type="InterPro" id="IPR045619">
    <property type="entry name" value="DUF6443"/>
</dbReference>
<reference evidence="2 3" key="1">
    <citation type="submission" date="2014-05" db="EMBL/GenBank/DDBJ databases">
        <title>Genome Sequence of Flavobacterium sp. EM1321.</title>
        <authorList>
            <person name="Shin S.-K."/>
            <person name="Yi H."/>
        </authorList>
    </citation>
    <scope>NUCLEOTIDE SEQUENCE [LARGE SCALE GENOMIC DNA]</scope>
    <source>
        <strain evidence="2 3">EM1321</strain>
    </source>
</reference>